<gene>
    <name evidence="1" type="ORF">UFOPK3417_02007</name>
</gene>
<evidence type="ECO:0000313" key="1">
    <source>
        <dbReference type="EMBL" id="CAB4886292.1"/>
    </source>
</evidence>
<protein>
    <submittedName>
        <fullName evidence="1">Unannotated protein</fullName>
    </submittedName>
</protein>
<accession>A0A6J7ERS1</accession>
<proteinExistence type="predicted"/>
<dbReference type="AlphaFoldDB" id="A0A6J7ERS1"/>
<dbReference type="EMBL" id="CAFBLR010000282">
    <property type="protein sequence ID" value="CAB4886292.1"/>
    <property type="molecule type" value="Genomic_DNA"/>
</dbReference>
<organism evidence="1">
    <name type="scientific">freshwater metagenome</name>
    <dbReference type="NCBI Taxonomy" id="449393"/>
    <lineage>
        <taxon>unclassified sequences</taxon>
        <taxon>metagenomes</taxon>
        <taxon>ecological metagenomes</taxon>
    </lineage>
</organism>
<name>A0A6J7ERS1_9ZZZZ</name>
<sequence length="51" mass="5701">MRAFGSHTTMSASDPGAMMPFFGYMPNIFAGLVEQVSTQRSSERWPCTTPW</sequence>
<reference evidence="1" key="1">
    <citation type="submission" date="2020-05" db="EMBL/GenBank/DDBJ databases">
        <authorList>
            <person name="Chiriac C."/>
            <person name="Salcher M."/>
            <person name="Ghai R."/>
            <person name="Kavagutti S V."/>
        </authorList>
    </citation>
    <scope>NUCLEOTIDE SEQUENCE</scope>
</reference>